<evidence type="ECO:0000313" key="13">
    <source>
        <dbReference type="Proteomes" id="UP000295530"/>
    </source>
</evidence>
<keyword evidence="8 10" id="KW-0472">Membrane</keyword>
<keyword evidence="7 10" id="KW-1133">Transmembrane helix</keyword>
<evidence type="ECO:0000256" key="5">
    <source>
        <dbReference type="ARBA" id="ARBA00022692"/>
    </source>
</evidence>
<evidence type="ECO:0000256" key="10">
    <source>
        <dbReference type="SAM" id="Phobius"/>
    </source>
</evidence>
<evidence type="ECO:0000256" key="9">
    <source>
        <dbReference type="ARBA" id="ARBA00034290"/>
    </source>
</evidence>
<dbReference type="PROSITE" id="PS50883">
    <property type="entry name" value="EAL"/>
    <property type="match status" value="1"/>
</dbReference>
<comment type="subcellular location">
    <subcellularLocation>
        <location evidence="1">Cell membrane</location>
        <topology evidence="1">Multi-pass membrane protein</topology>
    </subcellularLocation>
</comment>
<feature type="transmembrane region" description="Helical" evidence="10">
    <location>
        <begin position="275"/>
        <end position="294"/>
    </location>
</feature>
<evidence type="ECO:0000256" key="2">
    <source>
        <dbReference type="ARBA" id="ARBA00012282"/>
    </source>
</evidence>
<dbReference type="SMART" id="SM00052">
    <property type="entry name" value="EAL"/>
    <property type="match status" value="1"/>
</dbReference>
<reference evidence="12 13" key="1">
    <citation type="submission" date="2019-03" db="EMBL/GenBank/DDBJ databases">
        <title>Genomic analyses of the natural microbiome of Caenorhabditis elegans.</title>
        <authorList>
            <person name="Samuel B."/>
        </authorList>
    </citation>
    <scope>NUCLEOTIDE SEQUENCE [LARGE SCALE GENOMIC DNA]</scope>
    <source>
        <strain evidence="12 13">BIGb0156</strain>
    </source>
</reference>
<dbReference type="GO" id="GO:0005886">
    <property type="term" value="C:plasma membrane"/>
    <property type="evidence" value="ECO:0007669"/>
    <property type="project" value="UniProtKB-SubCell"/>
</dbReference>
<dbReference type="Gene3D" id="3.20.20.450">
    <property type="entry name" value="EAL domain"/>
    <property type="match status" value="1"/>
</dbReference>
<proteinExistence type="predicted"/>
<dbReference type="EC" id="3.1.4.52" evidence="2"/>
<evidence type="ECO:0000256" key="6">
    <source>
        <dbReference type="ARBA" id="ARBA00022801"/>
    </source>
</evidence>
<feature type="domain" description="EAL" evidence="11">
    <location>
        <begin position="300"/>
        <end position="552"/>
    </location>
</feature>
<evidence type="ECO:0000313" key="12">
    <source>
        <dbReference type="EMBL" id="TDN52556.1"/>
    </source>
</evidence>
<name>A0A4R6E3Y3_SCAGO</name>
<keyword evidence="4" id="KW-0973">c-di-GMP</keyword>
<dbReference type="CDD" id="cd01948">
    <property type="entry name" value="EAL"/>
    <property type="match status" value="1"/>
</dbReference>
<organism evidence="12 13">
    <name type="scientific">Scandinavium goeteborgense</name>
    <dbReference type="NCBI Taxonomy" id="1851514"/>
    <lineage>
        <taxon>Bacteria</taxon>
        <taxon>Pseudomonadati</taxon>
        <taxon>Pseudomonadota</taxon>
        <taxon>Gammaproteobacteria</taxon>
        <taxon>Enterobacterales</taxon>
        <taxon>Enterobacteriaceae</taxon>
        <taxon>Scandinavium</taxon>
    </lineage>
</organism>
<dbReference type="Pfam" id="PF00563">
    <property type="entry name" value="EAL"/>
    <property type="match status" value="1"/>
</dbReference>
<dbReference type="InterPro" id="IPR035919">
    <property type="entry name" value="EAL_sf"/>
</dbReference>
<keyword evidence="5 10" id="KW-0812">Transmembrane</keyword>
<dbReference type="Proteomes" id="UP000295530">
    <property type="component" value="Unassembled WGS sequence"/>
</dbReference>
<dbReference type="PANTHER" id="PTHR33121">
    <property type="entry name" value="CYCLIC DI-GMP PHOSPHODIESTERASE PDEF"/>
    <property type="match status" value="1"/>
</dbReference>
<evidence type="ECO:0000256" key="4">
    <source>
        <dbReference type="ARBA" id="ARBA00022636"/>
    </source>
</evidence>
<gene>
    <name evidence="12" type="ORF">EC847_11653</name>
</gene>
<evidence type="ECO:0000256" key="3">
    <source>
        <dbReference type="ARBA" id="ARBA00022475"/>
    </source>
</evidence>
<dbReference type="SUPFAM" id="SSF141868">
    <property type="entry name" value="EAL domain-like"/>
    <property type="match status" value="1"/>
</dbReference>
<dbReference type="Pfam" id="PF12792">
    <property type="entry name" value="CSS-motif"/>
    <property type="match status" value="1"/>
</dbReference>
<evidence type="ECO:0000256" key="1">
    <source>
        <dbReference type="ARBA" id="ARBA00004651"/>
    </source>
</evidence>
<keyword evidence="6" id="KW-0378">Hydrolase</keyword>
<dbReference type="EMBL" id="SNVX01000016">
    <property type="protein sequence ID" value="TDN52556.1"/>
    <property type="molecule type" value="Genomic_DNA"/>
</dbReference>
<evidence type="ECO:0000256" key="7">
    <source>
        <dbReference type="ARBA" id="ARBA00022989"/>
    </source>
</evidence>
<comment type="caution">
    <text evidence="12">The sequence shown here is derived from an EMBL/GenBank/DDBJ whole genome shotgun (WGS) entry which is preliminary data.</text>
</comment>
<dbReference type="GO" id="GO:0071111">
    <property type="term" value="F:cyclic-guanylate-specific phosphodiesterase activity"/>
    <property type="evidence" value="ECO:0007669"/>
    <property type="project" value="UniProtKB-EC"/>
</dbReference>
<keyword evidence="3" id="KW-1003">Cell membrane</keyword>
<dbReference type="InterPro" id="IPR024744">
    <property type="entry name" value="CSS-motif_dom"/>
</dbReference>
<dbReference type="AlphaFoldDB" id="A0A4R6E3Y3"/>
<evidence type="ECO:0000259" key="11">
    <source>
        <dbReference type="PROSITE" id="PS50883"/>
    </source>
</evidence>
<keyword evidence="13" id="KW-1185">Reference proteome</keyword>
<dbReference type="InterPro" id="IPR050706">
    <property type="entry name" value="Cyclic-di-GMP_PDE-like"/>
</dbReference>
<feature type="transmembrane region" description="Helical" evidence="10">
    <location>
        <begin position="40"/>
        <end position="61"/>
    </location>
</feature>
<protein>
    <recommendedName>
        <fullName evidence="2">cyclic-guanylate-specific phosphodiesterase</fullName>
        <ecNumber evidence="2">3.1.4.52</ecNumber>
    </recommendedName>
</protein>
<dbReference type="PANTHER" id="PTHR33121:SF60">
    <property type="entry name" value="CYCLIC DI-GMP PHOSPHODIESTERASE PDEC-RELATED"/>
    <property type="match status" value="1"/>
</dbReference>
<comment type="catalytic activity">
    <reaction evidence="9">
        <text>3',3'-c-di-GMP + H2O = 5'-phosphoguanylyl(3'-&gt;5')guanosine + H(+)</text>
        <dbReference type="Rhea" id="RHEA:24902"/>
        <dbReference type="ChEBI" id="CHEBI:15377"/>
        <dbReference type="ChEBI" id="CHEBI:15378"/>
        <dbReference type="ChEBI" id="CHEBI:58754"/>
        <dbReference type="ChEBI" id="CHEBI:58805"/>
        <dbReference type="EC" id="3.1.4.52"/>
    </reaction>
</comment>
<dbReference type="InterPro" id="IPR001633">
    <property type="entry name" value="EAL_dom"/>
</dbReference>
<evidence type="ECO:0000256" key="8">
    <source>
        <dbReference type="ARBA" id="ARBA00023136"/>
    </source>
</evidence>
<accession>A0A4R6E3Y3</accession>
<sequence>MLMLNDSCNVIPCQKASSLSVRHIKCRDIRLNMNQSARSIVQRGLGVIIVVLLPVTLALWFSQFRAESETHSQLNTFAHIALNKTEQVIRQADLARDAAEHYTGTLCSPEHQKQMLNIVRGRLYVEDLIYAQGDRFVCSTSVHPDKAWSMPVPNYRRKPDIAIYYYRDTPFYPGYNMTYMQRGNYVAVINPLSYGEIVTDDDSLAFGAYDTKTKTFFSVSENTSLNTLKPLIRDSRSAFQHDGRFYTIALSERRPIAIIISTSDARYFQNFRHQAMLTLPLGFICSILILLAWARSRQRFNSPKRLLQRALNKQQLRLHYQPIIDIKNNQCVGAEALLRWPGFDGPVMSPAEFIPLAEKEGLIEQVTDYVVESVFTDLGDFLQHNPQLYISINLSASDFHSSRLIAMISDKALQYGVRAQQIKIEVTERGFIDVPKTTPVIQAFRQAGYEVAIDDFGTGYSNLHNLYSLNVDILKIDKSFVDTLTTNSTSHLIAEHIIEMAQSLRLKTIAEGVETAEQVSWLLKRGVQFCQGWHFAKAMPPHEFVEWQQGSMPWASFQTAHAEI</sequence>